<accession>A0AB35Q3E2</accession>
<sequence>MLLPVLVRDGKNLHRASARPAYPRSAPHVCRALYDAGRKHTCPTKDPRSPRHKNDHALRPPGP</sequence>
<name>A0AB35Q3E2_9ENTR</name>
<reference evidence="2" key="1">
    <citation type="journal article" date="2023" name="Front. Microbiol.">
        <title>Genomic characterization of carbapenem-resistant Klebsiella oxytoca complex in China: a multi-center study.</title>
        <authorList>
            <person name="Wan W."/>
            <person name="Yang X."/>
            <person name="Yu H."/>
            <person name="Wang M."/>
            <person name="Jia W."/>
            <person name="Huang B."/>
            <person name="Qu F."/>
            <person name="Shan B."/>
            <person name="Tang Y.W."/>
            <person name="Chen L."/>
            <person name="Du H."/>
        </authorList>
    </citation>
    <scope>NUCLEOTIDE SEQUENCE</scope>
    <source>
        <strain evidence="2">HD1688</strain>
    </source>
</reference>
<evidence type="ECO:0000313" key="2">
    <source>
        <dbReference type="EMBL" id="MDS7902629.1"/>
    </source>
</evidence>
<evidence type="ECO:0000256" key="1">
    <source>
        <dbReference type="SAM" id="MobiDB-lite"/>
    </source>
</evidence>
<reference evidence="2" key="2">
    <citation type="submission" date="2023-01" db="EMBL/GenBank/DDBJ databases">
        <authorList>
            <person name="Du H."/>
            <person name="Wan W."/>
        </authorList>
    </citation>
    <scope>NUCLEOTIDE SEQUENCE</scope>
    <source>
        <strain evidence="2">HD1688</strain>
    </source>
</reference>
<dbReference type="EMBL" id="JAQSKY010000029">
    <property type="protein sequence ID" value="MDS7902629.1"/>
    <property type="molecule type" value="Genomic_DNA"/>
</dbReference>
<comment type="caution">
    <text evidence="2">The sequence shown here is derived from an EMBL/GenBank/DDBJ whole genome shotgun (WGS) entry which is preliminary data.</text>
</comment>
<dbReference type="Proteomes" id="UP001249822">
    <property type="component" value="Unassembled WGS sequence"/>
</dbReference>
<organism evidence="2 3">
    <name type="scientific">Klebsiella michiganensis</name>
    <dbReference type="NCBI Taxonomy" id="1134687"/>
    <lineage>
        <taxon>Bacteria</taxon>
        <taxon>Pseudomonadati</taxon>
        <taxon>Pseudomonadota</taxon>
        <taxon>Gammaproteobacteria</taxon>
        <taxon>Enterobacterales</taxon>
        <taxon>Enterobacteriaceae</taxon>
        <taxon>Klebsiella/Raoultella group</taxon>
        <taxon>Klebsiella</taxon>
    </lineage>
</organism>
<evidence type="ECO:0000313" key="3">
    <source>
        <dbReference type="Proteomes" id="UP001249822"/>
    </source>
</evidence>
<gene>
    <name evidence="2" type="ORF">PTQ40_27020</name>
</gene>
<dbReference type="AlphaFoldDB" id="A0AB35Q3E2"/>
<proteinExistence type="predicted"/>
<feature type="region of interest" description="Disordered" evidence="1">
    <location>
        <begin position="38"/>
        <end position="63"/>
    </location>
</feature>
<protein>
    <submittedName>
        <fullName evidence="2">Uncharacterized protein</fullName>
    </submittedName>
</protein>